<dbReference type="RefSeq" id="WP_153550630.1">
    <property type="nucleotide sequence ID" value="NZ_CP040089.1"/>
</dbReference>
<dbReference type="KEGG" id="ncon:LC1Nh_1009"/>
<proteinExistence type="predicted"/>
<evidence type="ECO:0000313" key="2">
    <source>
        <dbReference type="Proteomes" id="UP000377803"/>
    </source>
</evidence>
<dbReference type="AlphaFoldDB" id="A0A5Q0UIV7"/>
<dbReference type="OrthoDB" id="113835at2157"/>
<gene>
    <name evidence="1" type="ORF">LC1Nh_1009</name>
</gene>
<protein>
    <submittedName>
        <fullName evidence="1">Uncharacterized protein</fullName>
    </submittedName>
</protein>
<organism evidence="1 2">
    <name type="scientific">Candidatus Nanohalobium constans</name>
    <dbReference type="NCBI Taxonomy" id="2565781"/>
    <lineage>
        <taxon>Archaea</taxon>
        <taxon>Candidatus Nanohalarchaeota</taxon>
        <taxon>Candidatus Nanohalobia</taxon>
        <taxon>Candidatus Nanohalobiales</taxon>
        <taxon>Candidatus Nanohalobiaceae</taxon>
        <taxon>Candidatus Nanohalobium</taxon>
    </lineage>
</organism>
<keyword evidence="2" id="KW-1185">Reference proteome</keyword>
<accession>A0A5Q0UIV7</accession>
<sequence>MEEDFLRVGSTDYDSLDTFSDYIRKEIDLENISGNLNIIGTVSDFHSKQALINSLEKSFDILTDNGNIFLLETHQGQEPYYMLYDKDFPVFFTTARKTEGPRSTGNITNTLFNHIKWEKNLGRMWVSQAHMEDIRMDIVEQYKNIMIPQFSAKRNKHVNIDAKRRPDYDRSIQYSADDGLETYKEMKRQYGVLPTMMKFQRPNQFKFKVSTDGVFTINKGGLNESVRLIRETIDRLRDIKSAIDTSDYEVKNNKYSKDSSIPQSKPWAINLKTKLKHRDVNNFREAIQNEYWGFTVSKLDKKLGSKPHLSATLVDSSNYGRVAIKSKDNTLRIYPREDSGIDEALRIYEYVTDQIDPRANAIAVR</sequence>
<reference evidence="2" key="1">
    <citation type="submission" date="2019-05" db="EMBL/GenBank/DDBJ databases">
        <title>Candidatus Nanohalobium constans, a novel model system to study the DPANN nano-sized archaea: genomic and physiological characterization of a nanoarchaeon co-cultured with its chitinotrophic host.</title>
        <authorList>
            <person name="La Cono V."/>
            <person name="Arcadi E."/>
            <person name="Crisafi F."/>
            <person name="Denaro R."/>
            <person name="La Spada G."/>
            <person name="Messina E."/>
            <person name="Smedile F."/>
            <person name="Toshchakov S.V."/>
            <person name="Shevchenko M.A."/>
            <person name="Golyshin P.N."/>
            <person name="Golyshina O.V."/>
            <person name="Ferrer M."/>
            <person name="Rohde M."/>
            <person name="Mushegian A."/>
            <person name="Sorokin D.Y."/>
            <person name="Giuliano L."/>
            <person name="Yakimov M.M."/>
        </authorList>
    </citation>
    <scope>NUCLEOTIDE SEQUENCE [LARGE SCALE GENOMIC DNA]</scope>
    <source>
        <strain evidence="2">LC1Nh</strain>
    </source>
</reference>
<dbReference type="GeneID" id="42365403"/>
<dbReference type="Proteomes" id="UP000377803">
    <property type="component" value="Chromosome"/>
</dbReference>
<dbReference type="EMBL" id="CP040089">
    <property type="protein sequence ID" value="QGA80885.1"/>
    <property type="molecule type" value="Genomic_DNA"/>
</dbReference>
<name>A0A5Q0UIV7_9ARCH</name>
<evidence type="ECO:0000313" key="1">
    <source>
        <dbReference type="EMBL" id="QGA80885.1"/>
    </source>
</evidence>